<name>M3BX59_SPHMS</name>
<dbReference type="HOGENOM" id="CLU_036100_1_0_1"/>
<dbReference type="AlphaFoldDB" id="M3BX59"/>
<dbReference type="InterPro" id="IPR052415">
    <property type="entry name" value="Diphthine_MTase"/>
</dbReference>
<dbReference type="SUPFAM" id="SSF50978">
    <property type="entry name" value="WD40 repeat-like"/>
    <property type="match status" value="1"/>
</dbReference>
<dbReference type="GeneID" id="27906870"/>
<evidence type="ECO:0000256" key="4">
    <source>
        <dbReference type="SAM" id="MobiDB-lite"/>
    </source>
</evidence>
<dbReference type="GO" id="GO:0017183">
    <property type="term" value="P:protein histidyl modification to diphthamide"/>
    <property type="evidence" value="ECO:0007669"/>
    <property type="project" value="TreeGrafter"/>
</dbReference>
<dbReference type="eggNOG" id="KOG0280">
    <property type="taxonomic scope" value="Eukaryota"/>
</dbReference>
<evidence type="ECO:0000313" key="6">
    <source>
        <dbReference type="Proteomes" id="UP000016931"/>
    </source>
</evidence>
<evidence type="ECO:0000256" key="3">
    <source>
        <dbReference type="ARBA" id="ARBA00043952"/>
    </source>
</evidence>
<feature type="compositionally biased region" description="Basic and acidic residues" evidence="4">
    <location>
        <begin position="405"/>
        <end position="421"/>
    </location>
</feature>
<dbReference type="GO" id="GO:0061685">
    <property type="term" value="F:diphthine methylesterase activity"/>
    <property type="evidence" value="ECO:0007669"/>
    <property type="project" value="TreeGrafter"/>
</dbReference>
<comment type="pathway">
    <text evidence="3">Protein modification.</text>
</comment>
<accession>M3BX59</accession>
<dbReference type="PANTHER" id="PTHR46042:SF1">
    <property type="entry name" value="DIPHTHINE METHYLTRANSFERASE"/>
    <property type="match status" value="1"/>
</dbReference>
<dbReference type="GO" id="GO:0005737">
    <property type="term" value="C:cytoplasm"/>
    <property type="evidence" value="ECO:0007669"/>
    <property type="project" value="TreeGrafter"/>
</dbReference>
<gene>
    <name evidence="5" type="ORF">SEPMUDRAFT_65918</name>
</gene>
<dbReference type="EMBL" id="KB456264">
    <property type="protein sequence ID" value="EMF12651.1"/>
    <property type="molecule type" value="Genomic_DNA"/>
</dbReference>
<dbReference type="Gene3D" id="2.130.10.10">
    <property type="entry name" value="YVTN repeat-like/Quinoprotein amine dehydrogenase"/>
    <property type="match status" value="1"/>
</dbReference>
<evidence type="ECO:0000313" key="5">
    <source>
        <dbReference type="EMBL" id="EMF12651.1"/>
    </source>
</evidence>
<organism evidence="5 6">
    <name type="scientific">Sphaerulina musiva (strain SO2202)</name>
    <name type="common">Poplar stem canker fungus</name>
    <name type="synonym">Septoria musiva</name>
    <dbReference type="NCBI Taxonomy" id="692275"/>
    <lineage>
        <taxon>Eukaryota</taxon>
        <taxon>Fungi</taxon>
        <taxon>Dikarya</taxon>
        <taxon>Ascomycota</taxon>
        <taxon>Pezizomycotina</taxon>
        <taxon>Dothideomycetes</taxon>
        <taxon>Dothideomycetidae</taxon>
        <taxon>Mycosphaerellales</taxon>
        <taxon>Mycosphaerellaceae</taxon>
        <taxon>Sphaerulina</taxon>
    </lineage>
</organism>
<reference evidence="5 6" key="1">
    <citation type="journal article" date="2012" name="PLoS Pathog.">
        <title>Diverse lifestyles and strategies of plant pathogenesis encoded in the genomes of eighteen Dothideomycetes fungi.</title>
        <authorList>
            <person name="Ohm R.A."/>
            <person name="Feau N."/>
            <person name="Henrissat B."/>
            <person name="Schoch C.L."/>
            <person name="Horwitz B.A."/>
            <person name="Barry K.W."/>
            <person name="Condon B.J."/>
            <person name="Copeland A.C."/>
            <person name="Dhillon B."/>
            <person name="Glaser F."/>
            <person name="Hesse C.N."/>
            <person name="Kosti I."/>
            <person name="LaButti K."/>
            <person name="Lindquist E.A."/>
            <person name="Lucas S."/>
            <person name="Salamov A.A."/>
            <person name="Bradshaw R.E."/>
            <person name="Ciuffetti L."/>
            <person name="Hamelin R.C."/>
            <person name="Kema G.H.J."/>
            <person name="Lawrence C."/>
            <person name="Scott J.A."/>
            <person name="Spatafora J.W."/>
            <person name="Turgeon B.G."/>
            <person name="de Wit P.J.G.M."/>
            <person name="Zhong S."/>
            <person name="Goodwin S.B."/>
            <person name="Grigoriev I.V."/>
        </authorList>
    </citation>
    <scope>NUCLEOTIDE SEQUENCE [LARGE SCALE GENOMIC DNA]</scope>
    <source>
        <strain evidence="5 6">SO2202</strain>
    </source>
</reference>
<dbReference type="OMA" id="LDMKWLP"/>
<evidence type="ECO:0008006" key="7">
    <source>
        <dbReference type="Google" id="ProtNLM"/>
    </source>
</evidence>
<dbReference type="OrthoDB" id="1930760at2759"/>
<dbReference type="STRING" id="692275.M3BX59"/>
<protein>
    <recommendedName>
        <fullName evidence="7">WD40 repeat-like protein</fullName>
    </recommendedName>
</protein>
<feature type="region of interest" description="Disordered" evidence="4">
    <location>
        <begin position="175"/>
        <end position="195"/>
    </location>
</feature>
<dbReference type="InterPro" id="IPR036322">
    <property type="entry name" value="WD40_repeat_dom_sf"/>
</dbReference>
<evidence type="ECO:0000256" key="1">
    <source>
        <dbReference type="ARBA" id="ARBA00022574"/>
    </source>
</evidence>
<keyword evidence="6" id="KW-1185">Reference proteome</keyword>
<sequence>MATLSSIRSLTLDLPPSCIQFCPGKPHIFVVGTYFLHAPPTSEVEASSSPNEKIEARQAAQKRTGSLVLYEMSPENIITEIQSLATDFAILDIQWTPHSELVGGDLLAVATSTGILAFYRLQQQQEQPKLVLSHVQHITDDDTTLVLSLTWHPVRAGVLGLTLSDGRVCVCTSTSTSMGTGSGSGSGSTEEDDTAAGLWSQDAAVSLQDVHEHELEAWMMTFTLESLNVLSGGDDMVLQCSHQHIQKTNKNKTNLLWQNRKLHHAGITAILPLSETLIITGSYDDHIRLLQLPKIPGDTRPKLLAELNLGGGVWRLKLLTIRGGASSSSSSSSSQRDDDSANAAENKSSFILLCSCMHAGTRIVQVIHEEKKKKKEDNDEEEWKFHVLAKFEEHESMNYGSDVQPDLKEKKKKEKEEKERKKIVSTSFYDRRLCLWTVEI</sequence>
<dbReference type="RefSeq" id="XP_016760772.1">
    <property type="nucleotide sequence ID" value="XM_016909733.1"/>
</dbReference>
<keyword evidence="2" id="KW-0677">Repeat</keyword>
<dbReference type="PANTHER" id="PTHR46042">
    <property type="entry name" value="DIPHTHINE METHYLTRANSFERASE"/>
    <property type="match status" value="1"/>
</dbReference>
<evidence type="ECO:0000256" key="2">
    <source>
        <dbReference type="ARBA" id="ARBA00022737"/>
    </source>
</evidence>
<feature type="region of interest" description="Disordered" evidence="4">
    <location>
        <begin position="396"/>
        <end position="421"/>
    </location>
</feature>
<proteinExistence type="predicted"/>
<dbReference type="InterPro" id="IPR015943">
    <property type="entry name" value="WD40/YVTN_repeat-like_dom_sf"/>
</dbReference>
<dbReference type="Proteomes" id="UP000016931">
    <property type="component" value="Unassembled WGS sequence"/>
</dbReference>
<keyword evidence="1" id="KW-0853">WD repeat</keyword>